<dbReference type="Proteomes" id="UP000019804">
    <property type="component" value="Unassembled WGS sequence"/>
</dbReference>
<keyword evidence="2 5" id="KW-0812">Transmembrane</keyword>
<feature type="transmembrane region" description="Helical" evidence="5">
    <location>
        <begin position="179"/>
        <end position="205"/>
    </location>
</feature>
<dbReference type="PANTHER" id="PTHR23502:SF157">
    <property type="entry name" value="MAJOR FACILITATOR SUPERFAMILY (MFS) PROFILE DOMAIN-CONTAINING PROTEIN-RELATED"/>
    <property type="match status" value="1"/>
</dbReference>
<feature type="transmembrane region" description="Helical" evidence="5">
    <location>
        <begin position="211"/>
        <end position="230"/>
    </location>
</feature>
<dbReference type="Gene3D" id="1.20.1250.20">
    <property type="entry name" value="MFS general substrate transporter like domains"/>
    <property type="match status" value="1"/>
</dbReference>
<feature type="transmembrane region" description="Helical" evidence="5">
    <location>
        <begin position="458"/>
        <end position="480"/>
    </location>
</feature>
<feature type="transmembrane region" description="Helical" evidence="5">
    <location>
        <begin position="323"/>
        <end position="341"/>
    </location>
</feature>
<dbReference type="PANTHER" id="PTHR23502">
    <property type="entry name" value="MAJOR FACILITATOR SUPERFAMILY"/>
    <property type="match status" value="1"/>
</dbReference>
<name>A0A017SQR5_ASPRC</name>
<evidence type="ECO:0000259" key="6">
    <source>
        <dbReference type="PROSITE" id="PS50850"/>
    </source>
</evidence>
<evidence type="ECO:0000256" key="4">
    <source>
        <dbReference type="ARBA" id="ARBA00023136"/>
    </source>
</evidence>
<comment type="subcellular location">
    <subcellularLocation>
        <location evidence="1">Membrane</location>
        <topology evidence="1">Multi-pass membrane protein</topology>
    </subcellularLocation>
</comment>
<keyword evidence="8" id="KW-1185">Reference proteome</keyword>
<feature type="domain" description="Major facilitator superfamily (MFS) profile" evidence="6">
    <location>
        <begin position="50"/>
        <end position="485"/>
    </location>
</feature>
<proteinExistence type="predicted"/>
<dbReference type="Pfam" id="PF07690">
    <property type="entry name" value="MFS_1"/>
    <property type="match status" value="1"/>
</dbReference>
<dbReference type="RefSeq" id="XP_040643005.1">
    <property type="nucleotide sequence ID" value="XM_040787388.1"/>
</dbReference>
<reference evidence="8" key="1">
    <citation type="journal article" date="2014" name="Nat. Commun.">
        <title>Genomic adaptations of the halophilic Dead Sea filamentous fungus Eurotium rubrum.</title>
        <authorList>
            <person name="Kis-Papo T."/>
            <person name="Weig A.R."/>
            <person name="Riley R."/>
            <person name="Persoh D."/>
            <person name="Salamov A."/>
            <person name="Sun H."/>
            <person name="Lipzen A."/>
            <person name="Wasser S.P."/>
            <person name="Rambold G."/>
            <person name="Grigoriev I.V."/>
            <person name="Nevo E."/>
        </authorList>
    </citation>
    <scope>NUCLEOTIDE SEQUENCE [LARGE SCALE GENOMIC DNA]</scope>
    <source>
        <strain evidence="8">CBS 135680</strain>
    </source>
</reference>
<dbReference type="SUPFAM" id="SSF103473">
    <property type="entry name" value="MFS general substrate transporter"/>
    <property type="match status" value="1"/>
</dbReference>
<feature type="transmembrane region" description="Helical" evidence="5">
    <location>
        <begin position="91"/>
        <end position="111"/>
    </location>
</feature>
<evidence type="ECO:0000313" key="7">
    <source>
        <dbReference type="EMBL" id="EYE99317.1"/>
    </source>
</evidence>
<evidence type="ECO:0000256" key="5">
    <source>
        <dbReference type="SAM" id="Phobius"/>
    </source>
</evidence>
<feature type="transmembrane region" description="Helical" evidence="5">
    <location>
        <begin position="285"/>
        <end position="303"/>
    </location>
</feature>
<keyword evidence="3 5" id="KW-1133">Transmembrane helix</keyword>
<dbReference type="STRING" id="1388766.A0A017SQR5"/>
<dbReference type="InterPro" id="IPR011701">
    <property type="entry name" value="MFS"/>
</dbReference>
<dbReference type="GO" id="GO:0016020">
    <property type="term" value="C:membrane"/>
    <property type="evidence" value="ECO:0007669"/>
    <property type="project" value="UniProtKB-SubCell"/>
</dbReference>
<dbReference type="HOGENOM" id="CLU_008455_0_1_1"/>
<accession>A0A017SQR5</accession>
<dbReference type="InterPro" id="IPR020846">
    <property type="entry name" value="MFS_dom"/>
</dbReference>
<feature type="transmembrane region" description="Helical" evidence="5">
    <location>
        <begin position="123"/>
        <end position="142"/>
    </location>
</feature>
<protein>
    <submittedName>
        <fullName evidence="7">MFS general substrate transporter</fullName>
    </submittedName>
</protein>
<evidence type="ECO:0000313" key="8">
    <source>
        <dbReference type="Proteomes" id="UP000019804"/>
    </source>
</evidence>
<feature type="transmembrane region" description="Helical" evidence="5">
    <location>
        <begin position="362"/>
        <end position="380"/>
    </location>
</feature>
<dbReference type="GeneID" id="63702512"/>
<dbReference type="InterPro" id="IPR036259">
    <property type="entry name" value="MFS_trans_sf"/>
</dbReference>
<gene>
    <name evidence="7" type="ORF">EURHEDRAFT_541214</name>
</gene>
<evidence type="ECO:0000256" key="1">
    <source>
        <dbReference type="ARBA" id="ARBA00004141"/>
    </source>
</evidence>
<sequence length="508" mass="55861">MSSSDSTDLVKSEQPCAEAVLSGHELEFTPDGQLVRWRRDNKRHPRNWPLLRRVYDISIIFFLDLFLTASSTAGSSAASVARHEYHLGQTLSTFCFVTVFLLGQVVGSIVLSPWSETFGRKKLYIISSALSCICCVIVGVVPHIAAVIVARIAAGLLSAIPYTVASGSTEDLFNSRERIWVIFGWTVASNCGLIIGPIMGTHIIAGLGWRWIFYIFAIMIAALTGLLCLIRESRPSYLLSHEVAAISRETGLKLQPLNHDHAPDFQTFAKDALFRPAQLFFTEPVVFVVALMTAVAFGLLYIFTEAIEIIYESMGFSSTQASLAFLAIAVGVCVSTLTRWLDEYIFEMRHRQGRPVKPEDKLVGLALGAAAFAGGLWWLAWTIPPKVHNVHWIVPTIALAFIGYALNEFDTVLQGYLADSYLSYSASGTAAVQFLRALLSGVFPLFTPQMFHNLGSNIAVSILAIVATLFCAVPPLFIFYGEKIRARSKFARYSLVVEAELGKDAGEL</sequence>
<dbReference type="AlphaFoldDB" id="A0A017SQR5"/>
<keyword evidence="4 5" id="KW-0472">Membrane</keyword>
<evidence type="ECO:0000256" key="3">
    <source>
        <dbReference type="ARBA" id="ARBA00022989"/>
    </source>
</evidence>
<dbReference type="OrthoDB" id="5410178at2759"/>
<evidence type="ECO:0000256" key="2">
    <source>
        <dbReference type="ARBA" id="ARBA00022692"/>
    </source>
</evidence>
<feature type="transmembrane region" description="Helical" evidence="5">
    <location>
        <begin position="421"/>
        <end position="446"/>
    </location>
</feature>
<dbReference type="EMBL" id="KK088412">
    <property type="protein sequence ID" value="EYE99317.1"/>
    <property type="molecule type" value="Genomic_DNA"/>
</dbReference>
<feature type="transmembrane region" description="Helical" evidence="5">
    <location>
        <begin position="148"/>
        <end position="167"/>
    </location>
</feature>
<dbReference type="GO" id="GO:0022857">
    <property type="term" value="F:transmembrane transporter activity"/>
    <property type="evidence" value="ECO:0007669"/>
    <property type="project" value="InterPro"/>
</dbReference>
<feature type="transmembrane region" description="Helical" evidence="5">
    <location>
        <begin position="392"/>
        <end position="409"/>
    </location>
</feature>
<dbReference type="PROSITE" id="PS50850">
    <property type="entry name" value="MFS"/>
    <property type="match status" value="1"/>
</dbReference>
<organism evidence="7 8">
    <name type="scientific">Aspergillus ruber (strain CBS 135680)</name>
    <dbReference type="NCBI Taxonomy" id="1388766"/>
    <lineage>
        <taxon>Eukaryota</taxon>
        <taxon>Fungi</taxon>
        <taxon>Dikarya</taxon>
        <taxon>Ascomycota</taxon>
        <taxon>Pezizomycotina</taxon>
        <taxon>Eurotiomycetes</taxon>
        <taxon>Eurotiomycetidae</taxon>
        <taxon>Eurotiales</taxon>
        <taxon>Aspergillaceae</taxon>
        <taxon>Aspergillus</taxon>
        <taxon>Aspergillus subgen. Aspergillus</taxon>
    </lineage>
</organism>
<feature type="transmembrane region" description="Helical" evidence="5">
    <location>
        <begin position="53"/>
        <end position="71"/>
    </location>
</feature>